<keyword evidence="2" id="KW-1185">Reference proteome</keyword>
<evidence type="ECO:0000313" key="2">
    <source>
        <dbReference type="Proteomes" id="UP001156601"/>
    </source>
</evidence>
<reference evidence="1" key="2">
    <citation type="submission" date="2023-01" db="EMBL/GenBank/DDBJ databases">
        <title>Draft genome sequence of Agaribacter marinus strain NBRC 110023.</title>
        <authorList>
            <person name="Sun Q."/>
            <person name="Mori K."/>
        </authorList>
    </citation>
    <scope>NUCLEOTIDE SEQUENCE</scope>
    <source>
        <strain evidence="1">NBRC 110023</strain>
    </source>
</reference>
<evidence type="ECO:0000313" key="1">
    <source>
        <dbReference type="EMBL" id="GLR69815.1"/>
    </source>
</evidence>
<dbReference type="Proteomes" id="UP001156601">
    <property type="component" value="Unassembled WGS sequence"/>
</dbReference>
<comment type="caution">
    <text evidence="1">The sequence shown here is derived from an EMBL/GenBank/DDBJ whole genome shotgun (WGS) entry which is preliminary data.</text>
</comment>
<sequence length="59" mass="6382">MEKNIIAAQAKAMCTLAVSSENGKKNASTPVTTSANTIKIKLKFTNVRFKIGYAFLFLG</sequence>
<dbReference type="AlphaFoldDB" id="A0AA37WJH9"/>
<gene>
    <name evidence="1" type="ORF">GCM10007852_07230</name>
</gene>
<dbReference type="EMBL" id="BSOT01000005">
    <property type="protein sequence ID" value="GLR69815.1"/>
    <property type="molecule type" value="Genomic_DNA"/>
</dbReference>
<name>A0AA37WJH9_9ALTE</name>
<protein>
    <submittedName>
        <fullName evidence="1">Uncharacterized protein</fullName>
    </submittedName>
</protein>
<accession>A0AA37WJH9</accession>
<reference evidence="1" key="1">
    <citation type="journal article" date="2014" name="Int. J. Syst. Evol. Microbiol.">
        <title>Complete genome sequence of Corynebacterium casei LMG S-19264T (=DSM 44701T), isolated from a smear-ripened cheese.</title>
        <authorList>
            <consortium name="US DOE Joint Genome Institute (JGI-PGF)"/>
            <person name="Walter F."/>
            <person name="Albersmeier A."/>
            <person name="Kalinowski J."/>
            <person name="Ruckert C."/>
        </authorList>
    </citation>
    <scope>NUCLEOTIDE SEQUENCE</scope>
    <source>
        <strain evidence="1">NBRC 110023</strain>
    </source>
</reference>
<organism evidence="1 2">
    <name type="scientific">Agaribacter marinus</name>
    <dbReference type="NCBI Taxonomy" id="1431249"/>
    <lineage>
        <taxon>Bacteria</taxon>
        <taxon>Pseudomonadati</taxon>
        <taxon>Pseudomonadota</taxon>
        <taxon>Gammaproteobacteria</taxon>
        <taxon>Alteromonadales</taxon>
        <taxon>Alteromonadaceae</taxon>
        <taxon>Agaribacter</taxon>
    </lineage>
</organism>
<proteinExistence type="predicted"/>